<dbReference type="InterPro" id="IPR053134">
    <property type="entry name" value="RNA-dir_DNA_polymerase"/>
</dbReference>
<keyword evidence="3" id="KW-1185">Reference proteome</keyword>
<dbReference type="AlphaFoldDB" id="A0AAE1W3G1"/>
<dbReference type="EMBL" id="JACGWL010000015">
    <property type="protein sequence ID" value="KAK4385978.1"/>
    <property type="molecule type" value="Genomic_DNA"/>
</dbReference>
<proteinExistence type="predicted"/>
<accession>A0AAE1W3G1</accession>
<dbReference type="InterPro" id="IPR041577">
    <property type="entry name" value="RT_RNaseH_2"/>
</dbReference>
<dbReference type="InterPro" id="IPR043502">
    <property type="entry name" value="DNA/RNA_pol_sf"/>
</dbReference>
<dbReference type="PANTHER" id="PTHR24559">
    <property type="entry name" value="TRANSPOSON TY3-I GAG-POL POLYPROTEIN"/>
    <property type="match status" value="1"/>
</dbReference>
<organism evidence="2 3">
    <name type="scientific">Sesamum angolense</name>
    <dbReference type="NCBI Taxonomy" id="2727404"/>
    <lineage>
        <taxon>Eukaryota</taxon>
        <taxon>Viridiplantae</taxon>
        <taxon>Streptophyta</taxon>
        <taxon>Embryophyta</taxon>
        <taxon>Tracheophyta</taxon>
        <taxon>Spermatophyta</taxon>
        <taxon>Magnoliopsida</taxon>
        <taxon>eudicotyledons</taxon>
        <taxon>Gunneridae</taxon>
        <taxon>Pentapetalae</taxon>
        <taxon>asterids</taxon>
        <taxon>lamiids</taxon>
        <taxon>Lamiales</taxon>
        <taxon>Pedaliaceae</taxon>
        <taxon>Sesamum</taxon>
    </lineage>
</organism>
<reference evidence="2" key="1">
    <citation type="submission" date="2020-06" db="EMBL/GenBank/DDBJ databases">
        <authorList>
            <person name="Li T."/>
            <person name="Hu X."/>
            <person name="Zhang T."/>
            <person name="Song X."/>
            <person name="Zhang H."/>
            <person name="Dai N."/>
            <person name="Sheng W."/>
            <person name="Hou X."/>
            <person name="Wei L."/>
        </authorList>
    </citation>
    <scope>NUCLEOTIDE SEQUENCE</scope>
    <source>
        <strain evidence="2">K16</strain>
        <tissue evidence="2">Leaf</tissue>
    </source>
</reference>
<feature type="domain" description="Reverse transcriptase/retrotransposon-derived protein RNase H-like" evidence="1">
    <location>
        <begin position="120"/>
        <end position="175"/>
    </location>
</feature>
<sequence>MIPNDLPPKLPPGNGSRIKLVPGMKLPARKKTNGSLPMYCDYRVLNKITLKKKYPIPMVANYFDRLSQAEHFMKIDLRSGYWLLRENLAYDGLIEEDRDLELDTLMLSSLRQLEDRDGDRSSIGHTRYDETFCGEADASDVVLGGVLKQNGYLVGFESRKLKDVERHYPVHRRSCWP</sequence>
<protein>
    <recommendedName>
        <fullName evidence="1">Reverse transcriptase/retrotransposon-derived protein RNase H-like domain-containing protein</fullName>
    </recommendedName>
</protein>
<dbReference type="Pfam" id="PF17919">
    <property type="entry name" value="RT_RNaseH_2"/>
    <property type="match status" value="1"/>
</dbReference>
<evidence type="ECO:0000313" key="2">
    <source>
        <dbReference type="EMBL" id="KAK4385978.1"/>
    </source>
</evidence>
<reference evidence="2" key="2">
    <citation type="journal article" date="2024" name="Plant">
        <title>Genomic evolution and insights into agronomic trait innovations of Sesamum species.</title>
        <authorList>
            <person name="Miao H."/>
            <person name="Wang L."/>
            <person name="Qu L."/>
            <person name="Liu H."/>
            <person name="Sun Y."/>
            <person name="Le M."/>
            <person name="Wang Q."/>
            <person name="Wei S."/>
            <person name="Zheng Y."/>
            <person name="Lin W."/>
            <person name="Duan Y."/>
            <person name="Cao H."/>
            <person name="Xiong S."/>
            <person name="Wang X."/>
            <person name="Wei L."/>
            <person name="Li C."/>
            <person name="Ma Q."/>
            <person name="Ju M."/>
            <person name="Zhao R."/>
            <person name="Li G."/>
            <person name="Mu C."/>
            <person name="Tian Q."/>
            <person name="Mei H."/>
            <person name="Zhang T."/>
            <person name="Gao T."/>
            <person name="Zhang H."/>
        </authorList>
    </citation>
    <scope>NUCLEOTIDE SEQUENCE</scope>
    <source>
        <strain evidence="2">K16</strain>
    </source>
</reference>
<gene>
    <name evidence="2" type="ORF">Sango_2468400</name>
</gene>
<dbReference type="Gene3D" id="3.30.70.270">
    <property type="match status" value="1"/>
</dbReference>
<name>A0AAE1W3G1_9LAMI</name>
<evidence type="ECO:0000259" key="1">
    <source>
        <dbReference type="Pfam" id="PF17919"/>
    </source>
</evidence>
<dbReference type="Proteomes" id="UP001289374">
    <property type="component" value="Unassembled WGS sequence"/>
</dbReference>
<dbReference type="Gene3D" id="3.10.10.10">
    <property type="entry name" value="HIV Type 1 Reverse Transcriptase, subunit A, domain 1"/>
    <property type="match status" value="1"/>
</dbReference>
<dbReference type="PANTHER" id="PTHR24559:SF436">
    <property type="entry name" value="RNA-DIRECTED DNA POLYMERASE HOMOLOG"/>
    <property type="match status" value="1"/>
</dbReference>
<dbReference type="SUPFAM" id="SSF56672">
    <property type="entry name" value="DNA/RNA polymerases"/>
    <property type="match status" value="1"/>
</dbReference>
<comment type="caution">
    <text evidence="2">The sequence shown here is derived from an EMBL/GenBank/DDBJ whole genome shotgun (WGS) entry which is preliminary data.</text>
</comment>
<dbReference type="InterPro" id="IPR043128">
    <property type="entry name" value="Rev_trsase/Diguanyl_cyclase"/>
</dbReference>
<evidence type="ECO:0000313" key="3">
    <source>
        <dbReference type="Proteomes" id="UP001289374"/>
    </source>
</evidence>